<feature type="transmembrane region" description="Helical" evidence="1">
    <location>
        <begin position="118"/>
        <end position="141"/>
    </location>
</feature>
<dbReference type="AlphaFoldDB" id="Q8KK76"/>
<organism evidence="2">
    <name type="scientific">Proteus vulgaris</name>
    <dbReference type="NCBI Taxonomy" id="585"/>
    <lineage>
        <taxon>Bacteria</taxon>
        <taxon>Pseudomonadati</taxon>
        <taxon>Pseudomonadota</taxon>
        <taxon>Gammaproteobacteria</taxon>
        <taxon>Enterobacterales</taxon>
        <taxon>Morganellaceae</taxon>
        <taxon>Proteus</taxon>
    </lineage>
</organism>
<feature type="transmembrane region" description="Helical" evidence="1">
    <location>
        <begin position="249"/>
        <end position="270"/>
    </location>
</feature>
<name>Q8KK76_PROVU</name>
<reference evidence="2" key="9">
    <citation type="journal article" date="1996" name="Biochem. Biophys. Res. Commun.">
        <title>A new plasmid-encoded proteic killer gene system: cloning, sequencing, and analyzing hig locus of plasmid Rts1.</title>
        <authorList>
            <person name="Tian Q.B."/>
            <person name="Ohnishi M."/>
            <person name="Tabuchi A."/>
            <person name="Terawaki Y."/>
        </authorList>
    </citation>
    <scope>NUCLEOTIDE SEQUENCE</scope>
    <source>
        <strain evidence="2">UR-75</strain>
        <plasmid evidence="2">Rts1</plasmid>
    </source>
</reference>
<evidence type="ECO:0000256" key="1">
    <source>
        <dbReference type="SAM" id="Phobius"/>
    </source>
</evidence>
<reference evidence="2" key="5">
    <citation type="journal article" date="1988" name="J. Bacteriol.">
        <title>Nucleotide sequence of an Rts1 fragment causing temperature-dependent instability.</title>
        <authorList>
            <person name="Tanaka M."/>
            <person name="Okawa N."/>
            <person name="Mori K."/>
            <person name="Suyama Y."/>
            <person name="Kaji A."/>
        </authorList>
    </citation>
    <scope>NUCLEOTIDE SEQUENCE</scope>
    <source>
        <strain evidence="2">UR-75</strain>
        <plasmid evidence="2">Rts1</plasmid>
    </source>
</reference>
<keyword evidence="1" id="KW-0812">Transmembrane</keyword>
<reference evidence="2" key="3">
    <citation type="journal article" date="1984" name="J. Bacteriol.">
        <title>Complete nucleotide sequence of mini-Rts1 and its copy mutant.</title>
        <authorList>
            <person name="Kamio Y."/>
            <person name="Tabuchi A."/>
            <person name="Itoh Y."/>
            <person name="Katagiri H."/>
            <person name="Terawaki Y."/>
        </authorList>
    </citation>
    <scope>NUCLEOTIDE SEQUENCE</scope>
    <source>
        <strain evidence="2">UR-75</strain>
        <plasmid evidence="2">Rts1</plasmid>
    </source>
</reference>
<keyword evidence="1" id="KW-1133">Transmembrane helix</keyword>
<reference evidence="2" key="7">
    <citation type="journal article" date="1991" name="J. Bacteriol.">
        <title>Three short fragments of Rts1 DNA are responsible for the temperature-sensitive growth phenotype (Tsg) of host bacteria.</title>
        <authorList>
            <person name="Mochida S."/>
            <person name="Tsuchiya H."/>
            <person name="Mori K."/>
            <person name="Kaji A."/>
        </authorList>
    </citation>
    <scope>NUCLEOTIDE SEQUENCE</scope>
    <source>
        <strain evidence="2">UR-75</strain>
        <plasmid evidence="2">Rts1</plasmid>
    </source>
</reference>
<evidence type="ECO:0000313" key="2">
    <source>
        <dbReference type="EMBL" id="BAB93629.1"/>
    </source>
</evidence>
<sequence length="279" mass="30857">MSFHTRRTKSVAVNSPYLNKGFPMSTMQHAKVSSHSIKPVFIETCKSFVSVYGVLMLVVPALIGGGLLSLMMQRLSMADIGFFILQPVFIASLVMMTLTHQKITGKRLPVKNHIRNLLVTLFAGVIATFLLVFALWCFSLYMPTASAAAGNTQVPVPLVMDPVSQPQGSLSLFPVYFNMYSLVTFTTFIILPMMLMFIGTVVRCESSLFRNFKTVFLAVFRNVSIMIIIAMLSLAVLALWSYTSLNSDWLVFSSIVPIALLTAVIQRIAALSLPVEIKL</sequence>
<dbReference type="EMBL" id="AP004237">
    <property type="protein sequence ID" value="BAB93629.1"/>
    <property type="molecule type" value="Genomic_DNA"/>
</dbReference>
<reference evidence="2" key="1">
    <citation type="journal article" date="1968" name="Nature">
        <title>Temperature sensitivity of cell growth in Escherichia coli associated with the temperature sensitive R(KM) factor.</title>
        <authorList>
            <person name="Terawaki Y."/>
            <person name="Kakizawa Y."/>
            <person name="Takayasu H."/>
            <person name="Yoshikawa M."/>
        </authorList>
    </citation>
    <scope>NUCLEOTIDE SEQUENCE</scope>
    <source>
        <strain evidence="2">UR-75</strain>
        <plasmid evidence="2">Rts1</plasmid>
    </source>
</reference>
<feature type="transmembrane region" description="Helical" evidence="1">
    <location>
        <begin position="223"/>
        <end position="243"/>
    </location>
</feature>
<gene>
    <name evidence="2" type="primary">orf66</name>
</gene>
<feature type="transmembrane region" description="Helical" evidence="1">
    <location>
        <begin position="48"/>
        <end position="68"/>
    </location>
</feature>
<proteinExistence type="predicted"/>
<feature type="transmembrane region" description="Helical" evidence="1">
    <location>
        <begin position="80"/>
        <end position="98"/>
    </location>
</feature>
<keyword evidence="1" id="KW-0472">Membrane</keyword>
<reference evidence="2" key="8">
    <citation type="journal article" date="1994" name="J. Mol. Biol.">
        <title>Molecular cloning and expression of a novel hydroxymethylcytosine-specific restriction enzyme (PvuRts1I) modulated by glucosylation of DNA.</title>
        <authorList>
            <person name="Janosi L."/>
            <person name="Yonemitsu H."/>
            <person name="Hong H."/>
            <person name="Kaji A."/>
        </authorList>
    </citation>
    <scope>NUCLEOTIDE SEQUENCE</scope>
    <source>
        <strain evidence="2">UR-75</strain>
        <plasmid evidence="2">Rts1</plasmid>
    </source>
</reference>
<reference evidence="2" key="4">
    <citation type="journal article" date="1985" name="J. Bacteriol.">
        <title>Organization of the Tn6-related kanamycin resistance transposon Tn2680 carrying two copies of IS26 and an IS903 variant, IS903. B.</title>
        <authorList>
            <person name="Mollet B."/>
            <person name="Clerget M."/>
            <person name="Meyer J."/>
            <person name="Iida S."/>
        </authorList>
    </citation>
    <scope>NUCLEOTIDE SEQUENCE</scope>
    <source>
        <strain evidence="2">UR-75</strain>
        <plasmid evidence="2">Rts1</plasmid>
    </source>
</reference>
<reference evidence="2" key="2">
    <citation type="journal article" date="1983" name="J. Bacteriol.">
        <title>Nucleotide sequence of an incompatibility region of mini-Rts1 that contains five direct repeats.</title>
        <authorList>
            <person name="Kamio Y."/>
            <person name="Terawaki Y."/>
        </authorList>
    </citation>
    <scope>NUCLEOTIDE SEQUENCE</scope>
    <source>
        <strain evidence="2">UR-75</strain>
        <plasmid evidence="2">Rts1</plasmid>
    </source>
</reference>
<reference evidence="2" key="6">
    <citation type="journal article" date="1988" name="Plasmid">
        <title>Nucleotide sequence and copy control function of the extension of the incI region (incI-b) of Rts 1.</title>
        <authorList>
            <person name="Nozue H."/>
            <person name="Tsuchiya K."/>
            <person name="Kamio Y."/>
        </authorList>
    </citation>
    <scope>NUCLEOTIDE SEQUENCE</scope>
    <source>
        <strain evidence="2">UR-75</strain>
        <plasmid evidence="2">Rts1</plasmid>
    </source>
</reference>
<reference evidence="2" key="10">
    <citation type="journal article" date="2002" name="J. Bacteriol.">
        <title>Complete nucleotide sequence of plasmid Rts1: implications for evolution of large plasmid Genomes.</title>
        <authorList>
            <person name="Murata T."/>
            <person name="Ohnishi M."/>
            <person name="Ara T."/>
            <person name="Kaneko J."/>
            <person name="Han C.-G."/>
            <person name="Li Y.F."/>
            <person name="Takashima K."/>
            <person name="Nojima H."/>
            <person name="Nakayama K."/>
            <person name="Kaji A."/>
            <person name="Kamio Y."/>
            <person name="Miki T."/>
            <person name="Mori H."/>
            <person name="Ohtsubo E."/>
            <person name="Terawaki Y."/>
            <person name="Hayashi T."/>
        </authorList>
    </citation>
    <scope>NUCLEOTIDE SEQUENCE</scope>
    <source>
        <strain evidence="2">UR-75</strain>
        <plasmid evidence="2">Rts1</plasmid>
    </source>
</reference>
<keyword evidence="2" id="KW-0614">Plasmid</keyword>
<geneLocation type="plasmid" evidence="2">
    <name>Rts1</name>
</geneLocation>
<accession>Q8KK76</accession>
<protein>
    <submittedName>
        <fullName evidence="2">Uncharacterized protein</fullName>
    </submittedName>
</protein>
<feature type="transmembrane region" description="Helical" evidence="1">
    <location>
        <begin position="179"/>
        <end position="202"/>
    </location>
</feature>